<accession>A0AAN6WI13</accession>
<proteinExistence type="predicted"/>
<evidence type="ECO:0000313" key="1">
    <source>
        <dbReference type="EMBL" id="KAK4180792.1"/>
    </source>
</evidence>
<reference evidence="1" key="2">
    <citation type="submission" date="2023-05" db="EMBL/GenBank/DDBJ databases">
        <authorList>
            <consortium name="Lawrence Berkeley National Laboratory"/>
            <person name="Steindorff A."/>
            <person name="Hensen N."/>
            <person name="Bonometti L."/>
            <person name="Westerberg I."/>
            <person name="Brannstrom I.O."/>
            <person name="Guillou S."/>
            <person name="Cros-Aarteil S."/>
            <person name="Calhoun S."/>
            <person name="Haridas S."/>
            <person name="Kuo A."/>
            <person name="Mondo S."/>
            <person name="Pangilinan J."/>
            <person name="Riley R."/>
            <person name="Labutti K."/>
            <person name="Andreopoulos B."/>
            <person name="Lipzen A."/>
            <person name="Chen C."/>
            <person name="Yanf M."/>
            <person name="Daum C."/>
            <person name="Ng V."/>
            <person name="Clum A."/>
            <person name="Ohm R."/>
            <person name="Martin F."/>
            <person name="Silar P."/>
            <person name="Natvig D."/>
            <person name="Lalanne C."/>
            <person name="Gautier V."/>
            <person name="Ament-Velasquez S.L."/>
            <person name="Kruys A."/>
            <person name="Hutchinson M.I."/>
            <person name="Powell A.J."/>
            <person name="Barry K."/>
            <person name="Miller A.N."/>
            <person name="Grigoriev I.V."/>
            <person name="Debuchy R."/>
            <person name="Gladieux P."/>
            <person name="Thoren M.H."/>
            <person name="Johannesson H."/>
        </authorList>
    </citation>
    <scope>NUCLEOTIDE SEQUENCE</scope>
    <source>
        <strain evidence="1">CBS 892.96</strain>
    </source>
</reference>
<keyword evidence="2" id="KW-1185">Reference proteome</keyword>
<protein>
    <submittedName>
        <fullName evidence="1">Uncharacterized protein</fullName>
    </submittedName>
</protein>
<comment type="caution">
    <text evidence="1">The sequence shown here is derived from an EMBL/GenBank/DDBJ whole genome shotgun (WGS) entry which is preliminary data.</text>
</comment>
<gene>
    <name evidence="1" type="ORF">QBC36DRAFT_319430</name>
</gene>
<dbReference type="AlphaFoldDB" id="A0AAN6WI13"/>
<name>A0AAN6WI13_9PEZI</name>
<evidence type="ECO:0000313" key="2">
    <source>
        <dbReference type="Proteomes" id="UP001302321"/>
    </source>
</evidence>
<dbReference type="EMBL" id="MU866094">
    <property type="protein sequence ID" value="KAK4180792.1"/>
    <property type="molecule type" value="Genomic_DNA"/>
</dbReference>
<dbReference type="Proteomes" id="UP001302321">
    <property type="component" value="Unassembled WGS sequence"/>
</dbReference>
<reference evidence="1" key="1">
    <citation type="journal article" date="2023" name="Mol. Phylogenet. Evol.">
        <title>Genome-scale phylogeny and comparative genomics of the fungal order Sordariales.</title>
        <authorList>
            <person name="Hensen N."/>
            <person name="Bonometti L."/>
            <person name="Westerberg I."/>
            <person name="Brannstrom I.O."/>
            <person name="Guillou S."/>
            <person name="Cros-Aarteil S."/>
            <person name="Calhoun S."/>
            <person name="Haridas S."/>
            <person name="Kuo A."/>
            <person name="Mondo S."/>
            <person name="Pangilinan J."/>
            <person name="Riley R."/>
            <person name="LaButti K."/>
            <person name="Andreopoulos B."/>
            <person name="Lipzen A."/>
            <person name="Chen C."/>
            <person name="Yan M."/>
            <person name="Daum C."/>
            <person name="Ng V."/>
            <person name="Clum A."/>
            <person name="Steindorff A."/>
            <person name="Ohm R.A."/>
            <person name="Martin F."/>
            <person name="Silar P."/>
            <person name="Natvig D.O."/>
            <person name="Lalanne C."/>
            <person name="Gautier V."/>
            <person name="Ament-Velasquez S.L."/>
            <person name="Kruys A."/>
            <person name="Hutchinson M.I."/>
            <person name="Powell A.J."/>
            <person name="Barry K."/>
            <person name="Miller A.N."/>
            <person name="Grigoriev I.V."/>
            <person name="Debuchy R."/>
            <person name="Gladieux P."/>
            <person name="Hiltunen Thoren M."/>
            <person name="Johannesson H."/>
        </authorList>
    </citation>
    <scope>NUCLEOTIDE SEQUENCE</scope>
    <source>
        <strain evidence="1">CBS 892.96</strain>
    </source>
</reference>
<sequence>MRLPSALFMSLLVGRTPQQDDLPPTQPVHIDPIPDLVITNFQAGAVILSHRFYVNFNITFPPNNPLETAPLTVYCHLVGTTLSETIASVDPLWCNRNYNSTPTPQDVFWSLDFNVDQEYYPNNTVKTPLNAEVLFYRIINNETRMTGKHVLHREDMPMVGETFPRQVYQGPKNFTVPGTRISGGPKFVPGETPTVTVGAPMVTETETETETETASGI</sequence>
<organism evidence="1 2">
    <name type="scientific">Triangularia setosa</name>
    <dbReference type="NCBI Taxonomy" id="2587417"/>
    <lineage>
        <taxon>Eukaryota</taxon>
        <taxon>Fungi</taxon>
        <taxon>Dikarya</taxon>
        <taxon>Ascomycota</taxon>
        <taxon>Pezizomycotina</taxon>
        <taxon>Sordariomycetes</taxon>
        <taxon>Sordariomycetidae</taxon>
        <taxon>Sordariales</taxon>
        <taxon>Podosporaceae</taxon>
        <taxon>Triangularia</taxon>
    </lineage>
</organism>